<evidence type="ECO:0000256" key="1">
    <source>
        <dbReference type="SAM" id="Coils"/>
    </source>
</evidence>
<name>A0A0B7N080_9FUNG</name>
<dbReference type="Proteomes" id="UP000054107">
    <property type="component" value="Unassembled WGS sequence"/>
</dbReference>
<reference evidence="3 4" key="1">
    <citation type="submission" date="2014-09" db="EMBL/GenBank/DDBJ databases">
        <authorList>
            <person name="Ellenberger Sabrina"/>
        </authorList>
    </citation>
    <scope>NUCLEOTIDE SEQUENCE [LARGE SCALE GENOMIC DNA]</scope>
    <source>
        <strain evidence="3 4">CBS 412.66</strain>
    </source>
</reference>
<accession>A0A0B7N080</accession>
<proteinExistence type="predicted"/>
<feature type="coiled-coil region" evidence="1">
    <location>
        <begin position="265"/>
        <end position="299"/>
    </location>
</feature>
<evidence type="ECO:0000313" key="3">
    <source>
        <dbReference type="EMBL" id="CEP11706.1"/>
    </source>
</evidence>
<sequence>MSTQPLALEDTIVLPTSSTPEPSRRYIQWKEEDVKLLINDLEQPGSYSKWKENKSGYSKRVGEQIFNNNMNHEAIKFKVRWLESRFKRWEEQLTSPDVENDQSAINELRVKMLKEFPYYDRCKPIFTSSFTDSPTVHPDATPAEHFNNVHKSNKDKMPILKPEPFHMTNSASPPSRSETPYPAPLSTQQQECAEQQHRPVSPVVSKRSMAAPESSCKKRRQNRRALAKTVAGYQSTPSLQPLDSRHNASYTLSNYSDESRLTSMNMELELKKMDHQERMQVMKLEQLRLEIELEKLKRNAPPTTPSTTCAIKNNSE</sequence>
<gene>
    <name evidence="3" type="primary">PARPA_05588.1 scaffold 18730</name>
</gene>
<organism evidence="3 4">
    <name type="scientific">Parasitella parasitica</name>
    <dbReference type="NCBI Taxonomy" id="35722"/>
    <lineage>
        <taxon>Eukaryota</taxon>
        <taxon>Fungi</taxon>
        <taxon>Fungi incertae sedis</taxon>
        <taxon>Mucoromycota</taxon>
        <taxon>Mucoromycotina</taxon>
        <taxon>Mucoromycetes</taxon>
        <taxon>Mucorales</taxon>
        <taxon>Mucorineae</taxon>
        <taxon>Mucoraceae</taxon>
        <taxon>Parasitella</taxon>
    </lineage>
</organism>
<dbReference type="AlphaFoldDB" id="A0A0B7N080"/>
<keyword evidence="4" id="KW-1185">Reference proteome</keyword>
<keyword evidence="1" id="KW-0175">Coiled coil</keyword>
<dbReference type="EMBL" id="LN726786">
    <property type="protein sequence ID" value="CEP11706.1"/>
    <property type="molecule type" value="Genomic_DNA"/>
</dbReference>
<protein>
    <submittedName>
        <fullName evidence="3">Uncharacterized protein</fullName>
    </submittedName>
</protein>
<evidence type="ECO:0000256" key="2">
    <source>
        <dbReference type="SAM" id="MobiDB-lite"/>
    </source>
</evidence>
<feature type="compositionally biased region" description="Polar residues" evidence="2">
    <location>
        <begin position="167"/>
        <end position="178"/>
    </location>
</feature>
<evidence type="ECO:0000313" key="4">
    <source>
        <dbReference type="Proteomes" id="UP000054107"/>
    </source>
</evidence>
<dbReference type="OrthoDB" id="2279226at2759"/>
<feature type="region of interest" description="Disordered" evidence="2">
    <location>
        <begin position="131"/>
        <end position="223"/>
    </location>
</feature>